<evidence type="ECO:0000313" key="1">
    <source>
        <dbReference type="EMBL" id="MFC6837762.1"/>
    </source>
</evidence>
<dbReference type="RefSeq" id="WP_304449424.1">
    <property type="nucleotide sequence ID" value="NZ_JARRAH010000001.1"/>
</dbReference>
<organism evidence="1 2">
    <name type="scientific">Halomarina ordinaria</name>
    <dbReference type="NCBI Taxonomy" id="3033939"/>
    <lineage>
        <taxon>Archaea</taxon>
        <taxon>Methanobacteriati</taxon>
        <taxon>Methanobacteriota</taxon>
        <taxon>Stenosarchaea group</taxon>
        <taxon>Halobacteria</taxon>
        <taxon>Halobacteriales</taxon>
        <taxon>Natronomonadaceae</taxon>
        <taxon>Halomarina</taxon>
    </lineage>
</organism>
<evidence type="ECO:0008006" key="3">
    <source>
        <dbReference type="Google" id="ProtNLM"/>
    </source>
</evidence>
<proteinExistence type="predicted"/>
<dbReference type="AlphaFoldDB" id="A0ABD5UEZ9"/>
<accession>A0ABD5UEZ9</accession>
<sequence length="245" mass="26462">MTETLTEPHARRLVDLGRDLSPAAPVSDVIDILAVGIGAKPLAGVAACFTEDGAPAWDDVASNAVLTHDRLGDRLDDAGLDWHLTPVETVDDGEETVTWYELLVGSDGRSLPDFLAATGPRPTDRTERQYGRALGYPESSVEWFVTHPVDVETRSVFDVINEQCGSGDDDVTLAASVPYIPAPTRQGARDALDDGRGLTEALGTLDAAADEDGYAELLLGERVRETLDTYDQRRAWRDPLSRAMG</sequence>
<keyword evidence="2" id="KW-1185">Reference proteome</keyword>
<protein>
    <recommendedName>
        <fullName evidence="3">PAC2 family protein</fullName>
    </recommendedName>
</protein>
<dbReference type="Proteomes" id="UP001596406">
    <property type="component" value="Unassembled WGS sequence"/>
</dbReference>
<evidence type="ECO:0000313" key="2">
    <source>
        <dbReference type="Proteomes" id="UP001596406"/>
    </source>
</evidence>
<reference evidence="1 2" key="1">
    <citation type="journal article" date="2019" name="Int. J. Syst. Evol. Microbiol.">
        <title>The Global Catalogue of Microorganisms (GCM) 10K type strain sequencing project: providing services to taxonomists for standard genome sequencing and annotation.</title>
        <authorList>
            <consortium name="The Broad Institute Genomics Platform"/>
            <consortium name="The Broad Institute Genome Sequencing Center for Infectious Disease"/>
            <person name="Wu L."/>
            <person name="Ma J."/>
        </authorList>
    </citation>
    <scope>NUCLEOTIDE SEQUENCE [LARGE SCALE GENOMIC DNA]</scope>
    <source>
        <strain evidence="1 2">PSRA2</strain>
    </source>
</reference>
<dbReference type="EMBL" id="JBHSXM010000001">
    <property type="protein sequence ID" value="MFC6837762.1"/>
    <property type="molecule type" value="Genomic_DNA"/>
</dbReference>
<comment type="caution">
    <text evidence="1">The sequence shown here is derived from an EMBL/GenBank/DDBJ whole genome shotgun (WGS) entry which is preliminary data.</text>
</comment>
<gene>
    <name evidence="1" type="ORF">ACFQHK_14805</name>
</gene>
<name>A0ABD5UEZ9_9EURY</name>